<feature type="region of interest" description="Disordered" evidence="3">
    <location>
        <begin position="446"/>
        <end position="502"/>
    </location>
</feature>
<dbReference type="EMBL" id="JBCGCU010000002">
    <property type="protein sequence ID" value="MEM0514284.1"/>
    <property type="molecule type" value="Genomic_DNA"/>
</dbReference>
<dbReference type="PROSITE" id="PS50005">
    <property type="entry name" value="TPR"/>
    <property type="match status" value="1"/>
</dbReference>
<evidence type="ECO:0000313" key="7">
    <source>
        <dbReference type="Proteomes" id="UP001447008"/>
    </source>
</evidence>
<feature type="coiled-coil region" evidence="2">
    <location>
        <begin position="141"/>
        <end position="232"/>
    </location>
</feature>
<evidence type="ECO:0000256" key="1">
    <source>
        <dbReference type="PROSITE-ProRule" id="PRU00339"/>
    </source>
</evidence>
<comment type="caution">
    <text evidence="6">The sequence shown here is derived from an EMBL/GenBank/DDBJ whole genome shotgun (WGS) entry which is preliminary data.</text>
</comment>
<feature type="compositionally biased region" description="Low complexity" evidence="3">
    <location>
        <begin position="655"/>
        <end position="679"/>
    </location>
</feature>
<keyword evidence="4" id="KW-1133">Transmembrane helix</keyword>
<keyword evidence="4" id="KW-0472">Membrane</keyword>
<keyword evidence="4" id="KW-0812">Transmembrane</keyword>
<evidence type="ECO:0000313" key="6">
    <source>
        <dbReference type="EMBL" id="MEM0514284.1"/>
    </source>
</evidence>
<accession>A0ABU9MSK4</accession>
<evidence type="ECO:0000256" key="2">
    <source>
        <dbReference type="SAM" id="Coils"/>
    </source>
</evidence>
<dbReference type="InterPro" id="IPR038440">
    <property type="entry name" value="FimV_C_sf"/>
</dbReference>
<reference evidence="6 7" key="1">
    <citation type="submission" date="2024-03" db="EMBL/GenBank/DDBJ databases">
        <title>Pseudoalteromonas qingdaonensis sp. nov., isolated from the intestines of marine benthic organisms.</title>
        <authorList>
            <person name="Lin X."/>
            <person name="Fang S."/>
            <person name="Hu X."/>
        </authorList>
    </citation>
    <scope>NUCLEOTIDE SEQUENCE [LARGE SCALE GENOMIC DNA]</scope>
    <source>
        <strain evidence="6 7">YIC-827</strain>
    </source>
</reference>
<evidence type="ECO:0000256" key="4">
    <source>
        <dbReference type="SAM" id="Phobius"/>
    </source>
</evidence>
<keyword evidence="1" id="KW-0802">TPR repeat</keyword>
<proteinExistence type="predicted"/>
<feature type="region of interest" description="Disordered" evidence="3">
    <location>
        <begin position="829"/>
        <end position="869"/>
    </location>
</feature>
<dbReference type="NCBIfam" id="TIGR03505">
    <property type="entry name" value="FimV_core"/>
    <property type="match status" value="1"/>
</dbReference>
<feature type="region of interest" description="Disordered" evidence="3">
    <location>
        <begin position="22"/>
        <end position="43"/>
    </location>
</feature>
<feature type="transmembrane region" description="Helical" evidence="4">
    <location>
        <begin position="250"/>
        <end position="272"/>
    </location>
</feature>
<feature type="compositionally biased region" description="Acidic residues" evidence="3">
    <location>
        <begin position="575"/>
        <end position="590"/>
    </location>
</feature>
<gene>
    <name evidence="6" type="ORF">WCN91_02305</name>
</gene>
<feature type="region of interest" description="Disordered" evidence="3">
    <location>
        <begin position="552"/>
        <end position="733"/>
    </location>
</feature>
<evidence type="ECO:0000256" key="5">
    <source>
        <dbReference type="SAM" id="SignalP"/>
    </source>
</evidence>
<dbReference type="Gene3D" id="1.20.58.2200">
    <property type="match status" value="1"/>
</dbReference>
<feature type="compositionally biased region" description="Acidic residues" evidence="3">
    <location>
        <begin position="446"/>
        <end position="475"/>
    </location>
</feature>
<dbReference type="RefSeq" id="WP_342675901.1">
    <property type="nucleotide sequence ID" value="NZ_JBCGCU010000002.1"/>
</dbReference>
<feature type="signal peptide" evidence="5">
    <location>
        <begin position="1"/>
        <end position="21"/>
    </location>
</feature>
<protein>
    <submittedName>
        <fullName evidence="6">FimV/HubP family polar landmark protein</fullName>
    </submittedName>
</protein>
<feature type="chain" id="PRO_5045845786" evidence="5">
    <location>
        <begin position="22"/>
        <end position="965"/>
    </location>
</feature>
<feature type="compositionally biased region" description="Acidic residues" evidence="3">
    <location>
        <begin position="684"/>
        <end position="727"/>
    </location>
</feature>
<feature type="repeat" description="TPR" evidence="1">
    <location>
        <begin position="918"/>
        <end position="951"/>
    </location>
</feature>
<evidence type="ECO:0000256" key="3">
    <source>
        <dbReference type="SAM" id="MobiDB-lite"/>
    </source>
</evidence>
<feature type="compositionally biased region" description="Basic and acidic residues" evidence="3">
    <location>
        <begin position="606"/>
        <end position="617"/>
    </location>
</feature>
<dbReference type="InterPro" id="IPR020011">
    <property type="entry name" value="FimV_C"/>
</dbReference>
<dbReference type="InterPro" id="IPR019734">
    <property type="entry name" value="TPR_rpt"/>
</dbReference>
<dbReference type="NCBIfam" id="TIGR03504">
    <property type="entry name" value="FimV_Cterm"/>
    <property type="match status" value="1"/>
</dbReference>
<sequence length="965" mass="106227">MRSLVTLFFLLLALSHAGASAQSTEIRGPKEADNSEQSRAIGPIKPSDTLWRIAAKVRPDNSVTMYQVMVALYEKNPNSFLDNNLNHMRDGAYLQIPSMREIRTIDPRQAKAKSELDDKLWSNIKDSKTSASAVPASTARQQQAAQAKQELELELERLKQEQSERLVELQQQLSTSLSHAESILIDNDRLRAQLQKITEQLTQVQAQLDEKDAELQQQLQQFMAERQAMARQQQIQQEQNASWFNALPGWLSLLLMMTLPALAILALVVMFLKKRGKEEAPNPAAEEQSTAVSQPVAVAESLNGLDELDLTQDDDSLEDLPLEEPFEKSFDDTLDEPLDDFLDEPLDEPLDEVFSEPGIQLDEQSDDVLYGDNSDAKNIDSLLGQDELDDLLADDVKETFSSEEEVLQQNFDLSSLDADTDNESLDDSLDALSDAEIDDLFATEASASDELDIDDLLDDLPQEDDIDFDAEDELLVEPSVEPAPSADQVPSAEPEPSADQVPELVEDLADEFDIDDLLDEVQGEEISGEEDELLTELLPEDLPEHAALAEDEFLPEDLPAPLADLEPSAEQAPELVEDLADEFDIDDLLDEVQQGENPLDELEEQEEKKLSETDKAELNAQPLEDELGDALALGDDLDAGDDPLAQLDELFEEQSSALPETSSELSAEPASEALSADSLGESLDVLDSDADDTALEIDLGDDPLLADDDLEEQTNLESFDEQVDLGDVDNPSAQLEDYPELEMDEPFSSATEQQLSEAMAENDGFDIDAMLTAEYDEDSALDDEQVNEDFLADLSETDFDAMLDELAESPTQPLERDDIAGDLDLQALLHDADDDQASSDAAGDEQAGTENATMAGETSAKDQADAYVDIDDLLAQSDEAELDDEPYKDANMDVGLGEFDDLLEDTPKTDVDTQDGGFSAKLDLARAYLEIDDVDSALEALQEVLDNGPQTLQQEAQALKERLTN</sequence>
<name>A0ABU9MSK4_9GAMM</name>
<keyword evidence="2" id="KW-0175">Coiled coil</keyword>
<organism evidence="6 7">
    <name type="scientific">Pseudoalteromonas qingdaonensis</name>
    <dbReference type="NCBI Taxonomy" id="3131913"/>
    <lineage>
        <taxon>Bacteria</taxon>
        <taxon>Pseudomonadati</taxon>
        <taxon>Pseudomonadota</taxon>
        <taxon>Gammaproteobacteria</taxon>
        <taxon>Alteromonadales</taxon>
        <taxon>Pseudoalteromonadaceae</taxon>
        <taxon>Pseudoalteromonas</taxon>
    </lineage>
</organism>
<keyword evidence="5" id="KW-0732">Signal</keyword>
<dbReference type="Proteomes" id="UP001447008">
    <property type="component" value="Unassembled WGS sequence"/>
</dbReference>
<dbReference type="InterPro" id="IPR020012">
    <property type="entry name" value="LysM_FimV"/>
</dbReference>
<feature type="compositionally biased region" description="Low complexity" evidence="3">
    <location>
        <begin position="556"/>
        <end position="570"/>
    </location>
</feature>
<keyword evidence="7" id="KW-1185">Reference proteome</keyword>